<reference evidence="2 3" key="2">
    <citation type="submission" date="2017-10" db="EMBL/GenBank/DDBJ databases">
        <title>Genome analyses suggest a sexual origin of heterokaryosis in a supposedly ancient asexual fungus.</title>
        <authorList>
            <person name="Corradi N."/>
            <person name="Sedzielewska K."/>
            <person name="Noel J."/>
            <person name="Charron P."/>
            <person name="Farinelli L."/>
            <person name="Marton T."/>
            <person name="Kruger M."/>
            <person name="Pelin A."/>
            <person name="Brachmann A."/>
            <person name="Corradi N."/>
        </authorList>
    </citation>
    <scope>NUCLEOTIDE SEQUENCE [LARGE SCALE GENOMIC DNA]</scope>
    <source>
        <strain evidence="2 3">A1</strain>
    </source>
</reference>
<feature type="region of interest" description="Disordered" evidence="1">
    <location>
        <begin position="112"/>
        <end position="131"/>
    </location>
</feature>
<gene>
    <name evidence="2" type="ORF">RhiirA1_469575</name>
</gene>
<name>A0A2N0R7T3_9GLOM</name>
<dbReference type="VEuPathDB" id="FungiDB:RhiirA1_469575"/>
<proteinExistence type="predicted"/>
<comment type="caution">
    <text evidence="2">The sequence shown here is derived from an EMBL/GenBank/DDBJ whole genome shotgun (WGS) entry which is preliminary data.</text>
</comment>
<evidence type="ECO:0000256" key="1">
    <source>
        <dbReference type="SAM" id="MobiDB-lite"/>
    </source>
</evidence>
<evidence type="ECO:0000313" key="2">
    <source>
        <dbReference type="EMBL" id="PKC59356.1"/>
    </source>
</evidence>
<accession>A0A2N0R7T3</accession>
<dbReference type="Proteomes" id="UP000232688">
    <property type="component" value="Unassembled WGS sequence"/>
</dbReference>
<dbReference type="AlphaFoldDB" id="A0A2N0R7T3"/>
<protein>
    <submittedName>
        <fullName evidence="2">Uncharacterized protein</fullName>
    </submittedName>
</protein>
<reference evidence="2 3" key="1">
    <citation type="submission" date="2017-10" db="EMBL/GenBank/DDBJ databases">
        <title>Extensive intraspecific genome diversity in a model arbuscular mycorrhizal fungus.</title>
        <authorList>
            <person name="Chen E.C.H."/>
            <person name="Morin E."/>
            <person name="Baudet D."/>
            <person name="Noel J."/>
            <person name="Ndikumana S."/>
            <person name="Charron P."/>
            <person name="St-Onge C."/>
            <person name="Giorgi J."/>
            <person name="Grigoriev I.V."/>
            <person name="Roux C."/>
            <person name="Martin F.M."/>
            <person name="Corradi N."/>
        </authorList>
    </citation>
    <scope>NUCLEOTIDE SEQUENCE [LARGE SCALE GENOMIC DNA]</scope>
    <source>
        <strain evidence="2 3">A1</strain>
    </source>
</reference>
<organism evidence="2 3">
    <name type="scientific">Rhizophagus irregularis</name>
    <dbReference type="NCBI Taxonomy" id="588596"/>
    <lineage>
        <taxon>Eukaryota</taxon>
        <taxon>Fungi</taxon>
        <taxon>Fungi incertae sedis</taxon>
        <taxon>Mucoromycota</taxon>
        <taxon>Glomeromycotina</taxon>
        <taxon>Glomeromycetes</taxon>
        <taxon>Glomerales</taxon>
        <taxon>Glomeraceae</taxon>
        <taxon>Rhizophagus</taxon>
    </lineage>
</organism>
<feature type="compositionally biased region" description="Basic residues" evidence="1">
    <location>
        <begin position="122"/>
        <end position="131"/>
    </location>
</feature>
<sequence>MESAYKFTEYRYRFLKETKNLFSADLRIITKSQERVQRDSCLSKTEQNFLESIRNDAVCRKEAIKEIVLKCLAMSFDIYVDEIKRLSWENSKLQILQEVEKTRSQLNKVKTGINKEIDQPKKTKKGRSTSNKKKWEEILEIPVLPENTSNDLQAKEARDIFFYDIPNYWS</sequence>
<dbReference type="EMBL" id="LLXH01001349">
    <property type="protein sequence ID" value="PKC59356.1"/>
    <property type="molecule type" value="Genomic_DNA"/>
</dbReference>
<evidence type="ECO:0000313" key="3">
    <source>
        <dbReference type="Proteomes" id="UP000232688"/>
    </source>
</evidence>